<dbReference type="Proteomes" id="UP001595613">
    <property type="component" value="Unassembled WGS sequence"/>
</dbReference>
<sequence>MLETVRLSGMLICASPEESDIVRKYLPEHIRLTRGEPGCLAFDVTQTDDPLVWHVDELFVDRAAFEAHKARTAASEWARRTSAIRRDYAIIAAGRS</sequence>
<dbReference type="Gene3D" id="3.30.70.100">
    <property type="match status" value="1"/>
</dbReference>
<dbReference type="SUPFAM" id="SSF54909">
    <property type="entry name" value="Dimeric alpha+beta barrel"/>
    <property type="match status" value="1"/>
</dbReference>
<evidence type="ECO:0000313" key="3">
    <source>
        <dbReference type="Proteomes" id="UP001595613"/>
    </source>
</evidence>
<comment type="caution">
    <text evidence="2">The sequence shown here is derived from an EMBL/GenBank/DDBJ whole genome shotgun (WGS) entry which is preliminary data.</text>
</comment>
<evidence type="ECO:0000259" key="1">
    <source>
        <dbReference type="Pfam" id="PF03992"/>
    </source>
</evidence>
<name>A0ABV7X2J9_9HYPH</name>
<evidence type="ECO:0000313" key="2">
    <source>
        <dbReference type="EMBL" id="MFC3705807.1"/>
    </source>
</evidence>
<dbReference type="InterPro" id="IPR007138">
    <property type="entry name" value="ABM_dom"/>
</dbReference>
<dbReference type="Pfam" id="PF03992">
    <property type="entry name" value="ABM"/>
    <property type="match status" value="1"/>
</dbReference>
<feature type="domain" description="ABM" evidence="1">
    <location>
        <begin position="14"/>
        <end position="79"/>
    </location>
</feature>
<dbReference type="RefSeq" id="WP_380097751.1">
    <property type="nucleotide sequence ID" value="NZ_JBHRYD010000013.1"/>
</dbReference>
<keyword evidence="2" id="KW-0560">Oxidoreductase</keyword>
<dbReference type="InterPro" id="IPR011008">
    <property type="entry name" value="Dimeric_a/b-barrel"/>
</dbReference>
<keyword evidence="3" id="KW-1185">Reference proteome</keyword>
<accession>A0ABV7X2J9</accession>
<keyword evidence="2" id="KW-0503">Monooxygenase</keyword>
<dbReference type="GO" id="GO:0004497">
    <property type="term" value="F:monooxygenase activity"/>
    <property type="evidence" value="ECO:0007669"/>
    <property type="project" value="UniProtKB-KW"/>
</dbReference>
<reference evidence="3" key="1">
    <citation type="journal article" date="2019" name="Int. J. Syst. Evol. Microbiol.">
        <title>The Global Catalogue of Microorganisms (GCM) 10K type strain sequencing project: providing services to taxonomists for standard genome sequencing and annotation.</title>
        <authorList>
            <consortium name="The Broad Institute Genomics Platform"/>
            <consortium name="The Broad Institute Genome Sequencing Center for Infectious Disease"/>
            <person name="Wu L."/>
            <person name="Ma J."/>
        </authorList>
    </citation>
    <scope>NUCLEOTIDE SEQUENCE [LARGE SCALE GENOMIC DNA]</scope>
    <source>
        <strain evidence="3">KCTC 42281</strain>
    </source>
</reference>
<proteinExistence type="predicted"/>
<gene>
    <name evidence="2" type="ORF">ACFOOL_13690</name>
</gene>
<dbReference type="EC" id="1.-.-.-" evidence="2"/>
<protein>
    <submittedName>
        <fullName evidence="2">Quinol monooxygenase</fullName>
        <ecNumber evidence="2">1.-.-.-</ecNumber>
    </submittedName>
</protein>
<organism evidence="2 3">
    <name type="scientific">Devosia honganensis</name>
    <dbReference type="NCBI Taxonomy" id="1610527"/>
    <lineage>
        <taxon>Bacteria</taxon>
        <taxon>Pseudomonadati</taxon>
        <taxon>Pseudomonadota</taxon>
        <taxon>Alphaproteobacteria</taxon>
        <taxon>Hyphomicrobiales</taxon>
        <taxon>Devosiaceae</taxon>
        <taxon>Devosia</taxon>
    </lineage>
</organism>
<dbReference type="EMBL" id="JBHRYD010000013">
    <property type="protein sequence ID" value="MFC3705807.1"/>
    <property type="molecule type" value="Genomic_DNA"/>
</dbReference>